<keyword evidence="2" id="KW-1185">Reference proteome</keyword>
<accession>A0A3Q2Y1H8</accession>
<dbReference type="AlphaFoldDB" id="A0A3Q2Y1H8"/>
<dbReference type="GeneTree" id="ENSGT01090000260158"/>
<protein>
    <submittedName>
        <fullName evidence="1">Uncharacterized protein</fullName>
    </submittedName>
</protein>
<reference evidence="1" key="1">
    <citation type="submission" date="2025-08" db="UniProtKB">
        <authorList>
            <consortium name="Ensembl"/>
        </authorList>
    </citation>
    <scope>IDENTIFICATION</scope>
</reference>
<evidence type="ECO:0000313" key="2">
    <source>
        <dbReference type="Proteomes" id="UP000264820"/>
    </source>
</evidence>
<sequence>MSSTFTTIVIVPDLGGVPPSTAVNVSVITACFSLSKSFLSTNSGVTLSPLCTSREKCSFWLSLYEYIAFLPTSAS</sequence>
<name>A0A3Q2Y1H8_HIPCM</name>
<dbReference type="Ensembl" id="ENSHCOT00000017876.1">
    <property type="protein sequence ID" value="ENSHCOP00000011220.1"/>
    <property type="gene ID" value="ENSHCOG00000000663.1"/>
</dbReference>
<dbReference type="OMA" id="IVMTACF"/>
<proteinExistence type="predicted"/>
<reference evidence="1" key="2">
    <citation type="submission" date="2025-09" db="UniProtKB">
        <authorList>
            <consortium name="Ensembl"/>
        </authorList>
    </citation>
    <scope>IDENTIFICATION</scope>
</reference>
<dbReference type="Proteomes" id="UP000264820">
    <property type="component" value="Unplaced"/>
</dbReference>
<evidence type="ECO:0000313" key="1">
    <source>
        <dbReference type="Ensembl" id="ENSHCOP00000011220.1"/>
    </source>
</evidence>
<organism evidence="1 2">
    <name type="scientific">Hippocampus comes</name>
    <name type="common">Tiger tail seahorse</name>
    <dbReference type="NCBI Taxonomy" id="109280"/>
    <lineage>
        <taxon>Eukaryota</taxon>
        <taxon>Metazoa</taxon>
        <taxon>Chordata</taxon>
        <taxon>Craniata</taxon>
        <taxon>Vertebrata</taxon>
        <taxon>Euteleostomi</taxon>
        <taxon>Actinopterygii</taxon>
        <taxon>Neopterygii</taxon>
        <taxon>Teleostei</taxon>
        <taxon>Neoteleostei</taxon>
        <taxon>Acanthomorphata</taxon>
        <taxon>Syngnathiaria</taxon>
        <taxon>Syngnathiformes</taxon>
        <taxon>Syngnathoidei</taxon>
        <taxon>Syngnathidae</taxon>
        <taxon>Hippocampus</taxon>
    </lineage>
</organism>